<feature type="transmembrane region" description="Helical" evidence="6">
    <location>
        <begin position="792"/>
        <end position="813"/>
    </location>
</feature>
<feature type="transmembrane region" description="Helical" evidence="6">
    <location>
        <begin position="221"/>
        <end position="242"/>
    </location>
</feature>
<feature type="transmembrane region" description="Helical" evidence="6">
    <location>
        <begin position="434"/>
        <end position="451"/>
    </location>
</feature>
<feature type="transmembrane region" description="Helical" evidence="6">
    <location>
        <begin position="310"/>
        <end position="328"/>
    </location>
</feature>
<feature type="active site" evidence="5">
    <location>
        <position position="1227"/>
    </location>
</feature>
<feature type="transmembrane region" description="Helical" evidence="6">
    <location>
        <begin position="362"/>
        <end position="383"/>
    </location>
</feature>
<keyword evidence="6" id="KW-1133">Transmembrane helix</keyword>
<protein>
    <recommendedName>
        <fullName evidence="7">Calpain catalytic domain-containing protein</fullName>
    </recommendedName>
</protein>
<feature type="active site" evidence="5">
    <location>
        <position position="1044"/>
    </location>
</feature>
<feature type="transmembrane region" description="Helical" evidence="6">
    <location>
        <begin position="157"/>
        <end position="176"/>
    </location>
</feature>
<dbReference type="PROSITE" id="PS50203">
    <property type="entry name" value="CALPAIN_CAT"/>
    <property type="match status" value="1"/>
</dbReference>
<feature type="transmembrane region" description="Helical" evidence="6">
    <location>
        <begin position="651"/>
        <end position="673"/>
    </location>
</feature>
<feature type="transmembrane region" description="Helical" evidence="6">
    <location>
        <begin position="709"/>
        <end position="731"/>
    </location>
</feature>
<name>A0ABR2H6A0_9EUKA</name>
<dbReference type="SUPFAM" id="SSF54001">
    <property type="entry name" value="Cysteine proteinases"/>
    <property type="match status" value="1"/>
</dbReference>
<feature type="transmembrane region" description="Helical" evidence="6">
    <location>
        <begin position="458"/>
        <end position="483"/>
    </location>
</feature>
<feature type="transmembrane region" description="Helical" evidence="6">
    <location>
        <begin position="592"/>
        <end position="612"/>
    </location>
</feature>
<feature type="transmembrane region" description="Helical" evidence="6">
    <location>
        <begin position="537"/>
        <end position="559"/>
    </location>
</feature>
<feature type="domain" description="Calpain catalytic" evidence="7">
    <location>
        <begin position="1013"/>
        <end position="1284"/>
    </location>
</feature>
<keyword evidence="9" id="KW-1185">Reference proteome</keyword>
<feature type="transmembrane region" description="Helical" evidence="6">
    <location>
        <begin position="282"/>
        <end position="303"/>
    </location>
</feature>
<organism evidence="8 9">
    <name type="scientific">Tritrichomonas musculus</name>
    <dbReference type="NCBI Taxonomy" id="1915356"/>
    <lineage>
        <taxon>Eukaryota</taxon>
        <taxon>Metamonada</taxon>
        <taxon>Parabasalia</taxon>
        <taxon>Tritrichomonadida</taxon>
        <taxon>Tritrichomonadidae</taxon>
        <taxon>Tritrichomonas</taxon>
    </lineage>
</organism>
<keyword evidence="6" id="KW-0472">Membrane</keyword>
<dbReference type="Pfam" id="PF00648">
    <property type="entry name" value="Peptidase_C2"/>
    <property type="match status" value="1"/>
</dbReference>
<feature type="transmembrane region" description="Helical" evidence="6">
    <location>
        <begin position="254"/>
        <end position="276"/>
    </location>
</feature>
<dbReference type="Proteomes" id="UP001470230">
    <property type="component" value="Unassembled WGS sequence"/>
</dbReference>
<keyword evidence="6" id="KW-0812">Transmembrane</keyword>
<evidence type="ECO:0000313" key="9">
    <source>
        <dbReference type="Proteomes" id="UP001470230"/>
    </source>
</evidence>
<feature type="transmembrane region" description="Helical" evidence="6">
    <location>
        <begin position="737"/>
        <end position="754"/>
    </location>
</feature>
<evidence type="ECO:0000256" key="2">
    <source>
        <dbReference type="ARBA" id="ARBA00022670"/>
    </source>
</evidence>
<keyword evidence="2 5" id="KW-0645">Protease</keyword>
<dbReference type="PANTHER" id="PTHR10183">
    <property type="entry name" value="CALPAIN"/>
    <property type="match status" value="1"/>
</dbReference>
<proteinExistence type="inferred from homology"/>
<feature type="transmembrane region" description="Helical" evidence="6">
    <location>
        <begin position="565"/>
        <end position="585"/>
    </location>
</feature>
<evidence type="ECO:0000256" key="1">
    <source>
        <dbReference type="ARBA" id="ARBA00007623"/>
    </source>
</evidence>
<evidence type="ECO:0000313" key="8">
    <source>
        <dbReference type="EMBL" id="KAK8841749.1"/>
    </source>
</evidence>
<dbReference type="CDD" id="cd00044">
    <property type="entry name" value="CysPc"/>
    <property type="match status" value="1"/>
</dbReference>
<feature type="transmembrane region" description="Helical" evidence="6">
    <location>
        <begin position="618"/>
        <end position="639"/>
    </location>
</feature>
<evidence type="ECO:0000259" key="7">
    <source>
        <dbReference type="PROSITE" id="PS50203"/>
    </source>
</evidence>
<evidence type="ECO:0000256" key="5">
    <source>
        <dbReference type="PROSITE-ProRule" id="PRU00239"/>
    </source>
</evidence>
<dbReference type="Gene3D" id="3.90.70.10">
    <property type="entry name" value="Cysteine proteinases"/>
    <property type="match status" value="1"/>
</dbReference>
<feature type="transmembrane region" description="Helical" evidence="6">
    <location>
        <begin position="403"/>
        <end position="422"/>
    </location>
</feature>
<comment type="caution">
    <text evidence="8">The sequence shown here is derived from an EMBL/GenBank/DDBJ whole genome shotgun (WGS) entry which is preliminary data.</text>
</comment>
<feature type="transmembrane region" description="Helical" evidence="6">
    <location>
        <begin position="495"/>
        <end position="516"/>
    </location>
</feature>
<dbReference type="InterPro" id="IPR022684">
    <property type="entry name" value="Calpain_cysteine_protease"/>
</dbReference>
<feature type="transmembrane region" description="Helical" evidence="6">
    <location>
        <begin position="67"/>
        <end position="87"/>
    </location>
</feature>
<sequence length="1427" mass="163615">MPMIDFDDHKFTVVSLSFAIPTGVILILWLFINHYVFRWRPFKLARVIVAHSLHSTPTSCSTNAALAFYWIFFVLPFAGFIGWGITVGLMFKPYFLGVIIAVGPTIILFIVYIFFDYHFRGYMMTVLSKLAFSFAFLVIVALTFGSVYMLQPQQWMATAYLFAFLPLLFFMLAYAFTHLRIPDREIKNALQDQEKLDAFIGRISDHDKKCFVGSFRLNVGWSIGVVLFSIACNFLFALDYWLKDRHNYKDERDPTLYTAIGFFLIDFVLLLAQIGSVINASYFYYIFMGFLVKICCITFSIKYWITGHGIVYFVMASFLLIRFILGVWQPSRDIQFDNPNHDKLIAGLNQIVTKNHKKPIPVIVMSMIAWVILSAAFIVEAIFQYNHNFPALPFNMTQINAMIGSAAMSIPFSFCICAFLYLYYNDGKMTAGSYILYFLAVVGLCLFDALWQGAKHILLLRLLFPSVFIFFFSCIMLLLIIYFNPKMKCSPCSKAIAPLLIFLILTLGSLVLSVILPFACQHYYEEDYSKMEKLVGVMVVLIVCFLLLYAFFVFSLFQYKKFCNVQTIVTLFFAIAFLVAFSCCFDSVLRGAIIFCSIFIIFCLVFSFLYTWHNDWNFTLAPYLVTAIPSLIVLVLAVVAMFKLHNNKDIFYMSIIAFAFAFIFFGSSLFFWLQRQNFFWSWLSIVSLVCLIIAIVLVIVFIALKINDAFVVVSIIMLVILIAALLGLLCFLISQSVTNVIVFSNIFFPVRRLVNSKILTMGIFNFLYGLTFCSPWFWGLFASIFLDKHSEYGALASTCAIFLISWITCYFIIKFDYNTFASFGFIQKKEIEYAINTAMSASNVNINSAKLEKPNKADYDSYMKYVDQSVQSKRDISIFLSCVKAELFISSDVAFRSARDQVHGYFHSIGFKDEEIEFLTIPTGWDTAEKLQIYNLLEAIRTADPSKVDDENKYTNHVKKQEENRAKINLVKNVDPKKYKELLNKAEKSHSLFADGEFNAQTDHEPLVARNPWRRMEELYKNPMFDQGQGFNPNILKQGQLGDCYFISAMVAVSRKPNLVQAMFQEPVNNNAGIRCVNFHIMGKIVPVIVDTTLPFTGTYDTSTPKFCKPVTHNDQWWGTIVEKAYAKQYGSYEAIDGGNAHVALYRMIGGFPIAFYMSQMKTKEMVQNGTLWNLMLKWHNEGSFICAGSNPGRDTQQTNQGIILGHAYTVLQVVEVQGNKLIQLRNPWGNTEWKGDWSDNSSKWTTKLRNAVHYNDPNDDGIFWMCFKDFTSNYFSIYACIQPQTRFHYELNGTWKPGEKDGAKPYSKSNDATNLPQWLIRSKKSREKGNPKLQCFLEKSGGQSVCWIVMAYNKGAPVSLLYEGTKHHIEAVAASSTICSYEWDYDEPDEPVTIFFYRNKSPEETMWHFEIFADRPMEITFLGGPK</sequence>
<dbReference type="InterPro" id="IPR038765">
    <property type="entry name" value="Papain-like_cys_pep_sf"/>
</dbReference>
<feature type="transmembrane region" description="Helical" evidence="6">
    <location>
        <begin position="766"/>
        <end position="786"/>
    </location>
</feature>
<comment type="similarity">
    <text evidence="1">Belongs to the peptidase C2 family.</text>
</comment>
<dbReference type="SMART" id="SM00230">
    <property type="entry name" value="CysPc"/>
    <property type="match status" value="1"/>
</dbReference>
<dbReference type="EMBL" id="JAPFFF010000040">
    <property type="protein sequence ID" value="KAK8841749.1"/>
    <property type="molecule type" value="Genomic_DNA"/>
</dbReference>
<reference evidence="8 9" key="1">
    <citation type="submission" date="2024-04" db="EMBL/GenBank/DDBJ databases">
        <title>Tritrichomonas musculus Genome.</title>
        <authorList>
            <person name="Alves-Ferreira E."/>
            <person name="Grigg M."/>
            <person name="Lorenzi H."/>
            <person name="Galac M."/>
        </authorList>
    </citation>
    <scope>NUCLEOTIDE SEQUENCE [LARGE SCALE GENOMIC DNA]</scope>
    <source>
        <strain evidence="8 9">EAF2021</strain>
    </source>
</reference>
<accession>A0ABR2H6A0</accession>
<gene>
    <name evidence="8" type="ORF">M9Y10_026696</name>
</gene>
<dbReference type="InterPro" id="IPR001300">
    <property type="entry name" value="Peptidase_C2_calpain_cat"/>
</dbReference>
<feature type="transmembrane region" description="Helical" evidence="6">
    <location>
        <begin position="130"/>
        <end position="150"/>
    </location>
</feature>
<keyword evidence="4 5" id="KW-0788">Thiol protease</keyword>
<dbReference type="PANTHER" id="PTHR10183:SF379">
    <property type="entry name" value="CALPAIN-5"/>
    <property type="match status" value="1"/>
</dbReference>
<evidence type="ECO:0000256" key="4">
    <source>
        <dbReference type="ARBA" id="ARBA00022807"/>
    </source>
</evidence>
<dbReference type="PRINTS" id="PR00704">
    <property type="entry name" value="CALPAIN"/>
</dbReference>
<evidence type="ECO:0000256" key="6">
    <source>
        <dbReference type="SAM" id="Phobius"/>
    </source>
</evidence>
<feature type="transmembrane region" description="Helical" evidence="6">
    <location>
        <begin position="94"/>
        <end position="115"/>
    </location>
</feature>
<feature type="active site" evidence="5">
    <location>
        <position position="1207"/>
    </location>
</feature>
<feature type="transmembrane region" description="Helical" evidence="6">
    <location>
        <begin position="679"/>
        <end position="702"/>
    </location>
</feature>
<keyword evidence="3 5" id="KW-0378">Hydrolase</keyword>
<feature type="transmembrane region" description="Helical" evidence="6">
    <location>
        <begin position="12"/>
        <end position="32"/>
    </location>
</feature>
<evidence type="ECO:0000256" key="3">
    <source>
        <dbReference type="ARBA" id="ARBA00022801"/>
    </source>
</evidence>